<name>A0ACC2XN88_9TREE</name>
<dbReference type="EMBL" id="JASBWV010000008">
    <property type="protein sequence ID" value="KAJ9124909.1"/>
    <property type="molecule type" value="Genomic_DNA"/>
</dbReference>
<accession>A0ACC2XN88</accession>
<evidence type="ECO:0000313" key="2">
    <source>
        <dbReference type="Proteomes" id="UP001234202"/>
    </source>
</evidence>
<sequence length="349" mass="37758">MKISIPTLPNPTGNTPGYINPLAHITLPAAVAKTKEFLDKGKGKVLVLTGAGVSVDSGIRAYRGSEGHYTTNPNYRPIFYGELVEPGPKGYSFSRLILQAEVLVEIVFGLSSRAGCTSKSNTYVDRLHHKASPFNPTETDKRILELHGTLHFVHCPQKGHMHPRDEFQELLGKLNPEWEQVVREAHGGRVKTNPDGDVDLGGVRYDSFVVPSCADCEAQGIQHSIVKPNVVFFGESISEAVKARAVHMVAASSGVLVLGTSLATYSAFRLIKQALEAQKPVLMLSIGPSRADSLPGVEKIEMPAGSVLEGVLQRYTSSRQGPVYDEVRTLMSKGVTKVPENLPAPRAEG</sequence>
<evidence type="ECO:0000313" key="1">
    <source>
        <dbReference type="EMBL" id="KAJ9124909.1"/>
    </source>
</evidence>
<proteinExistence type="predicted"/>
<protein>
    <submittedName>
        <fullName evidence="1">Uncharacterized protein</fullName>
    </submittedName>
</protein>
<gene>
    <name evidence="1" type="ORF">QFC24_002838</name>
</gene>
<organism evidence="1 2">
    <name type="scientific">Naganishia onofrii</name>
    <dbReference type="NCBI Taxonomy" id="1851511"/>
    <lineage>
        <taxon>Eukaryota</taxon>
        <taxon>Fungi</taxon>
        <taxon>Dikarya</taxon>
        <taxon>Basidiomycota</taxon>
        <taxon>Agaricomycotina</taxon>
        <taxon>Tremellomycetes</taxon>
        <taxon>Filobasidiales</taxon>
        <taxon>Filobasidiaceae</taxon>
        <taxon>Naganishia</taxon>
    </lineage>
</organism>
<dbReference type="Proteomes" id="UP001234202">
    <property type="component" value="Unassembled WGS sequence"/>
</dbReference>
<keyword evidence="2" id="KW-1185">Reference proteome</keyword>
<comment type="caution">
    <text evidence="1">The sequence shown here is derived from an EMBL/GenBank/DDBJ whole genome shotgun (WGS) entry which is preliminary data.</text>
</comment>
<reference evidence="1" key="1">
    <citation type="submission" date="2023-04" db="EMBL/GenBank/DDBJ databases">
        <title>Draft Genome sequencing of Naganishia species isolated from polar environments using Oxford Nanopore Technology.</title>
        <authorList>
            <person name="Leo P."/>
            <person name="Venkateswaran K."/>
        </authorList>
    </citation>
    <scope>NUCLEOTIDE SEQUENCE</scope>
    <source>
        <strain evidence="1">DBVPG 5303</strain>
    </source>
</reference>